<dbReference type="KEGG" id="dan:6495383"/>
<accession>B3MES2</accession>
<gene>
    <name evidence="2" type="primary">Dana\GF12533</name>
    <name evidence="2" type="synonym">dana_GLEANR_12550</name>
    <name evidence="2" type="ORF">GF12533</name>
</gene>
<evidence type="ECO:0000256" key="1">
    <source>
        <dbReference type="SAM" id="SignalP"/>
    </source>
</evidence>
<keyword evidence="3" id="KW-1185">Reference proteome</keyword>
<feature type="chain" id="PRO_5002792569" evidence="1">
    <location>
        <begin position="19"/>
        <end position="96"/>
    </location>
</feature>
<proteinExistence type="predicted"/>
<sequence length="96" mass="10440">MQFYLFLALAALFGMVFGLPAGEVVPQDQPVAATNLEDVADLGGQHATEGDRSARWLWNKWGGHGGWGGGWSGYGGYGGGWNRGYGGGWRIYKSWW</sequence>
<dbReference type="HOGENOM" id="CLU_2375001_0_0_1"/>
<dbReference type="GeneID" id="6495383"/>
<evidence type="ECO:0000313" key="2">
    <source>
        <dbReference type="EMBL" id="EDV35536.1"/>
    </source>
</evidence>
<dbReference type="InParanoid" id="B3MES2"/>
<evidence type="ECO:0000313" key="3">
    <source>
        <dbReference type="Proteomes" id="UP000007801"/>
    </source>
</evidence>
<keyword evidence="1" id="KW-0732">Signal</keyword>
<dbReference type="OMA" id="GYRSYWW"/>
<dbReference type="Proteomes" id="UP000007801">
    <property type="component" value="Unassembled WGS sequence"/>
</dbReference>
<protein>
    <submittedName>
        <fullName evidence="2">Uncharacterized protein</fullName>
    </submittedName>
</protein>
<dbReference type="AlphaFoldDB" id="B3MES2"/>
<dbReference type="EMBL" id="CH902619">
    <property type="protein sequence ID" value="EDV35536.1"/>
    <property type="molecule type" value="Genomic_DNA"/>
</dbReference>
<dbReference type="eggNOG" id="ENOG502SYDG">
    <property type="taxonomic scope" value="Eukaryota"/>
</dbReference>
<dbReference type="OrthoDB" id="7872552at2759"/>
<name>B3MES2_DROAN</name>
<feature type="signal peptide" evidence="1">
    <location>
        <begin position="1"/>
        <end position="18"/>
    </location>
</feature>
<organism evidence="2 3">
    <name type="scientific">Drosophila ananassae</name>
    <name type="common">Fruit fly</name>
    <dbReference type="NCBI Taxonomy" id="7217"/>
    <lineage>
        <taxon>Eukaryota</taxon>
        <taxon>Metazoa</taxon>
        <taxon>Ecdysozoa</taxon>
        <taxon>Arthropoda</taxon>
        <taxon>Hexapoda</taxon>
        <taxon>Insecta</taxon>
        <taxon>Pterygota</taxon>
        <taxon>Neoptera</taxon>
        <taxon>Endopterygota</taxon>
        <taxon>Diptera</taxon>
        <taxon>Brachycera</taxon>
        <taxon>Muscomorpha</taxon>
        <taxon>Ephydroidea</taxon>
        <taxon>Drosophilidae</taxon>
        <taxon>Drosophila</taxon>
        <taxon>Sophophora</taxon>
    </lineage>
</organism>
<reference evidence="2 3" key="1">
    <citation type="journal article" date="2007" name="Nature">
        <title>Evolution of genes and genomes on the Drosophila phylogeny.</title>
        <authorList>
            <consortium name="Drosophila 12 Genomes Consortium"/>
            <person name="Clark A.G."/>
            <person name="Eisen M.B."/>
            <person name="Smith D.R."/>
            <person name="Bergman C.M."/>
            <person name="Oliver B."/>
            <person name="Markow T.A."/>
            <person name="Kaufman T.C."/>
            <person name="Kellis M."/>
            <person name="Gelbart W."/>
            <person name="Iyer V.N."/>
            <person name="Pollard D.A."/>
            <person name="Sackton T.B."/>
            <person name="Larracuente A.M."/>
            <person name="Singh N.D."/>
            <person name="Abad J.P."/>
            <person name="Abt D.N."/>
            <person name="Adryan B."/>
            <person name="Aguade M."/>
            <person name="Akashi H."/>
            <person name="Anderson W.W."/>
            <person name="Aquadro C.F."/>
            <person name="Ardell D.H."/>
            <person name="Arguello R."/>
            <person name="Artieri C.G."/>
            <person name="Barbash D.A."/>
            <person name="Barker D."/>
            <person name="Barsanti P."/>
            <person name="Batterham P."/>
            <person name="Batzoglou S."/>
            <person name="Begun D."/>
            <person name="Bhutkar A."/>
            <person name="Blanco E."/>
            <person name="Bosak S.A."/>
            <person name="Bradley R.K."/>
            <person name="Brand A.D."/>
            <person name="Brent M.R."/>
            <person name="Brooks A.N."/>
            <person name="Brown R.H."/>
            <person name="Butlin R.K."/>
            <person name="Caggese C."/>
            <person name="Calvi B.R."/>
            <person name="Bernardo de Carvalho A."/>
            <person name="Caspi A."/>
            <person name="Castrezana S."/>
            <person name="Celniker S.E."/>
            <person name="Chang J.L."/>
            <person name="Chapple C."/>
            <person name="Chatterji S."/>
            <person name="Chinwalla A."/>
            <person name="Civetta A."/>
            <person name="Clifton S.W."/>
            <person name="Comeron J.M."/>
            <person name="Costello J.C."/>
            <person name="Coyne J.A."/>
            <person name="Daub J."/>
            <person name="David R.G."/>
            <person name="Delcher A.L."/>
            <person name="Delehaunty K."/>
            <person name="Do C.B."/>
            <person name="Ebling H."/>
            <person name="Edwards K."/>
            <person name="Eickbush T."/>
            <person name="Evans J.D."/>
            <person name="Filipski A."/>
            <person name="Findeiss S."/>
            <person name="Freyhult E."/>
            <person name="Fulton L."/>
            <person name="Fulton R."/>
            <person name="Garcia A.C."/>
            <person name="Gardiner A."/>
            <person name="Garfield D.A."/>
            <person name="Garvin B.E."/>
            <person name="Gibson G."/>
            <person name="Gilbert D."/>
            <person name="Gnerre S."/>
            <person name="Godfrey J."/>
            <person name="Good R."/>
            <person name="Gotea V."/>
            <person name="Gravely B."/>
            <person name="Greenberg A.J."/>
            <person name="Griffiths-Jones S."/>
            <person name="Gross S."/>
            <person name="Guigo R."/>
            <person name="Gustafson E.A."/>
            <person name="Haerty W."/>
            <person name="Hahn M.W."/>
            <person name="Halligan D.L."/>
            <person name="Halpern A.L."/>
            <person name="Halter G.M."/>
            <person name="Han M.V."/>
            <person name="Heger A."/>
            <person name="Hillier L."/>
            <person name="Hinrichs A.S."/>
            <person name="Holmes I."/>
            <person name="Hoskins R.A."/>
            <person name="Hubisz M.J."/>
            <person name="Hultmark D."/>
            <person name="Huntley M.A."/>
            <person name="Jaffe D.B."/>
            <person name="Jagadeeshan S."/>
            <person name="Jeck W.R."/>
            <person name="Johnson J."/>
            <person name="Jones C.D."/>
            <person name="Jordan W.C."/>
            <person name="Karpen G.H."/>
            <person name="Kataoka E."/>
            <person name="Keightley P.D."/>
            <person name="Kheradpour P."/>
            <person name="Kirkness E.F."/>
            <person name="Koerich L.B."/>
            <person name="Kristiansen K."/>
            <person name="Kudrna D."/>
            <person name="Kulathinal R.J."/>
            <person name="Kumar S."/>
            <person name="Kwok R."/>
            <person name="Lander E."/>
            <person name="Langley C.H."/>
            <person name="Lapoint R."/>
            <person name="Lazzaro B.P."/>
            <person name="Lee S.J."/>
            <person name="Levesque L."/>
            <person name="Li R."/>
            <person name="Lin C.F."/>
            <person name="Lin M.F."/>
            <person name="Lindblad-Toh K."/>
            <person name="Llopart A."/>
            <person name="Long M."/>
            <person name="Low L."/>
            <person name="Lozovsky E."/>
            <person name="Lu J."/>
            <person name="Luo M."/>
            <person name="Machado C.A."/>
            <person name="Makalowski W."/>
            <person name="Marzo M."/>
            <person name="Matsuda M."/>
            <person name="Matzkin L."/>
            <person name="McAllister B."/>
            <person name="McBride C.S."/>
            <person name="McKernan B."/>
            <person name="McKernan K."/>
            <person name="Mendez-Lago M."/>
            <person name="Minx P."/>
            <person name="Mollenhauer M.U."/>
            <person name="Montooth K."/>
            <person name="Mount S.M."/>
            <person name="Mu X."/>
            <person name="Myers E."/>
            <person name="Negre B."/>
            <person name="Newfeld S."/>
            <person name="Nielsen R."/>
            <person name="Noor M.A."/>
            <person name="O'Grady P."/>
            <person name="Pachter L."/>
            <person name="Papaceit M."/>
            <person name="Parisi M.J."/>
            <person name="Parisi M."/>
            <person name="Parts L."/>
            <person name="Pedersen J.S."/>
            <person name="Pesole G."/>
            <person name="Phillippy A.M."/>
            <person name="Ponting C.P."/>
            <person name="Pop M."/>
            <person name="Porcelli D."/>
            <person name="Powell J.R."/>
            <person name="Prohaska S."/>
            <person name="Pruitt K."/>
            <person name="Puig M."/>
            <person name="Quesneville H."/>
            <person name="Ram K.R."/>
            <person name="Rand D."/>
            <person name="Rasmussen M.D."/>
            <person name="Reed L.K."/>
            <person name="Reenan R."/>
            <person name="Reily A."/>
            <person name="Remington K.A."/>
            <person name="Rieger T.T."/>
            <person name="Ritchie M.G."/>
            <person name="Robin C."/>
            <person name="Rogers Y.H."/>
            <person name="Rohde C."/>
            <person name="Rozas J."/>
            <person name="Rubenfield M.J."/>
            <person name="Ruiz A."/>
            <person name="Russo S."/>
            <person name="Salzberg S.L."/>
            <person name="Sanchez-Gracia A."/>
            <person name="Saranga D.J."/>
            <person name="Sato H."/>
            <person name="Schaeffer S.W."/>
            <person name="Schatz M.C."/>
            <person name="Schlenke T."/>
            <person name="Schwartz R."/>
            <person name="Segarra C."/>
            <person name="Singh R.S."/>
            <person name="Sirot L."/>
            <person name="Sirota M."/>
            <person name="Sisneros N.B."/>
            <person name="Smith C.D."/>
            <person name="Smith T.F."/>
            <person name="Spieth J."/>
            <person name="Stage D.E."/>
            <person name="Stark A."/>
            <person name="Stephan W."/>
            <person name="Strausberg R.L."/>
            <person name="Strempel S."/>
            <person name="Sturgill D."/>
            <person name="Sutton G."/>
            <person name="Sutton G.G."/>
            <person name="Tao W."/>
            <person name="Teichmann S."/>
            <person name="Tobari Y.N."/>
            <person name="Tomimura Y."/>
            <person name="Tsolas J.M."/>
            <person name="Valente V.L."/>
            <person name="Venter E."/>
            <person name="Venter J.C."/>
            <person name="Vicario S."/>
            <person name="Vieira F.G."/>
            <person name="Vilella A.J."/>
            <person name="Villasante A."/>
            <person name="Walenz B."/>
            <person name="Wang J."/>
            <person name="Wasserman M."/>
            <person name="Watts T."/>
            <person name="Wilson D."/>
            <person name="Wilson R.K."/>
            <person name="Wing R.A."/>
            <person name="Wolfner M.F."/>
            <person name="Wong A."/>
            <person name="Wong G.K."/>
            <person name="Wu C.I."/>
            <person name="Wu G."/>
            <person name="Yamamoto D."/>
            <person name="Yang H.P."/>
            <person name="Yang S.P."/>
            <person name="Yorke J.A."/>
            <person name="Yoshida K."/>
            <person name="Zdobnov E."/>
            <person name="Zhang P."/>
            <person name="Zhang Y."/>
            <person name="Zimin A.V."/>
            <person name="Baldwin J."/>
            <person name="Abdouelleil A."/>
            <person name="Abdulkadir J."/>
            <person name="Abebe A."/>
            <person name="Abera B."/>
            <person name="Abreu J."/>
            <person name="Acer S.C."/>
            <person name="Aftuck L."/>
            <person name="Alexander A."/>
            <person name="An P."/>
            <person name="Anderson E."/>
            <person name="Anderson S."/>
            <person name="Arachi H."/>
            <person name="Azer M."/>
            <person name="Bachantsang P."/>
            <person name="Barry A."/>
            <person name="Bayul T."/>
            <person name="Berlin A."/>
            <person name="Bessette D."/>
            <person name="Bloom T."/>
            <person name="Blye J."/>
            <person name="Boguslavskiy L."/>
            <person name="Bonnet C."/>
            <person name="Boukhgalter B."/>
            <person name="Bourzgui I."/>
            <person name="Brown A."/>
            <person name="Cahill P."/>
            <person name="Channer S."/>
            <person name="Cheshatsang Y."/>
            <person name="Chuda L."/>
            <person name="Citroen M."/>
            <person name="Collymore A."/>
            <person name="Cooke P."/>
            <person name="Costello M."/>
            <person name="D'Aco K."/>
            <person name="Daza R."/>
            <person name="De Haan G."/>
            <person name="DeGray S."/>
            <person name="DeMaso C."/>
            <person name="Dhargay N."/>
            <person name="Dooley K."/>
            <person name="Dooley E."/>
            <person name="Doricent M."/>
            <person name="Dorje P."/>
            <person name="Dorjee K."/>
            <person name="Dupes A."/>
            <person name="Elong R."/>
            <person name="Falk J."/>
            <person name="Farina A."/>
            <person name="Faro S."/>
            <person name="Ferguson D."/>
            <person name="Fisher S."/>
            <person name="Foley C.D."/>
            <person name="Franke A."/>
            <person name="Friedrich D."/>
            <person name="Gadbois L."/>
            <person name="Gearin G."/>
            <person name="Gearin C.R."/>
            <person name="Giannoukos G."/>
            <person name="Goode T."/>
            <person name="Graham J."/>
            <person name="Grandbois E."/>
            <person name="Grewal S."/>
            <person name="Gyaltsen K."/>
            <person name="Hafez N."/>
            <person name="Hagos B."/>
            <person name="Hall J."/>
            <person name="Henson C."/>
            <person name="Hollinger A."/>
            <person name="Honan T."/>
            <person name="Huard M.D."/>
            <person name="Hughes L."/>
            <person name="Hurhula B."/>
            <person name="Husby M.E."/>
            <person name="Kamat A."/>
            <person name="Kanga B."/>
            <person name="Kashin S."/>
            <person name="Khazanovich D."/>
            <person name="Kisner P."/>
            <person name="Lance K."/>
            <person name="Lara M."/>
            <person name="Lee W."/>
            <person name="Lennon N."/>
            <person name="Letendre F."/>
            <person name="LeVine R."/>
            <person name="Lipovsky A."/>
            <person name="Liu X."/>
            <person name="Liu J."/>
            <person name="Liu S."/>
            <person name="Lokyitsang T."/>
            <person name="Lokyitsang Y."/>
            <person name="Lubonja R."/>
            <person name="Lui A."/>
            <person name="MacDonald P."/>
            <person name="Magnisalis V."/>
            <person name="Maru K."/>
            <person name="Matthews C."/>
            <person name="McCusker W."/>
            <person name="McDonough S."/>
            <person name="Mehta T."/>
            <person name="Meldrim J."/>
            <person name="Meneus L."/>
            <person name="Mihai O."/>
            <person name="Mihalev A."/>
            <person name="Mihova T."/>
            <person name="Mittelman R."/>
            <person name="Mlenga V."/>
            <person name="Montmayeur A."/>
            <person name="Mulrain L."/>
            <person name="Navidi A."/>
            <person name="Naylor J."/>
            <person name="Negash T."/>
            <person name="Nguyen T."/>
            <person name="Nguyen N."/>
            <person name="Nicol R."/>
            <person name="Norbu C."/>
            <person name="Norbu N."/>
            <person name="Novod N."/>
            <person name="O'Neill B."/>
            <person name="Osman S."/>
            <person name="Markiewicz E."/>
            <person name="Oyono O.L."/>
            <person name="Patti C."/>
            <person name="Phunkhang P."/>
            <person name="Pierre F."/>
            <person name="Priest M."/>
            <person name="Raghuraman S."/>
            <person name="Rege F."/>
            <person name="Reyes R."/>
            <person name="Rise C."/>
            <person name="Rogov P."/>
            <person name="Ross K."/>
            <person name="Ryan E."/>
            <person name="Settipalli S."/>
            <person name="Shea T."/>
            <person name="Sherpa N."/>
            <person name="Shi L."/>
            <person name="Shih D."/>
            <person name="Sparrow T."/>
            <person name="Spaulding J."/>
            <person name="Stalker J."/>
            <person name="Stange-Thomann N."/>
            <person name="Stavropoulos S."/>
            <person name="Stone C."/>
            <person name="Strader C."/>
            <person name="Tesfaye S."/>
            <person name="Thomson T."/>
            <person name="Thoulutsang Y."/>
            <person name="Thoulutsang D."/>
            <person name="Topham K."/>
            <person name="Topping I."/>
            <person name="Tsamla T."/>
            <person name="Vassiliev H."/>
            <person name="Vo A."/>
            <person name="Wangchuk T."/>
            <person name="Wangdi T."/>
            <person name="Weiand M."/>
            <person name="Wilkinson J."/>
            <person name="Wilson A."/>
            <person name="Yadav S."/>
            <person name="Young G."/>
            <person name="Yu Q."/>
            <person name="Zembek L."/>
            <person name="Zhong D."/>
            <person name="Zimmer A."/>
            <person name="Zwirko Z."/>
            <person name="Jaffe D.B."/>
            <person name="Alvarez P."/>
            <person name="Brockman W."/>
            <person name="Butler J."/>
            <person name="Chin C."/>
            <person name="Gnerre S."/>
            <person name="Grabherr M."/>
            <person name="Kleber M."/>
            <person name="Mauceli E."/>
            <person name="MacCallum I."/>
        </authorList>
    </citation>
    <scope>NUCLEOTIDE SEQUENCE [LARGE SCALE GENOMIC DNA]</scope>
    <source>
        <strain evidence="3">Tucson 14024-0371.13</strain>
    </source>
</reference>